<sequence>TLLDEIPVTVSVLDCEVTKEIKRHELQSTSTFEEIRRQYANLWKCGLASVIITHKGETVPKDCTPKDLGFRPMQIPNPKLEIYRKSDTENGGGLNGGIITVESTPDYFIVKAQFKNRKKPVLIKVQDETTVGKIKELILEQLEEEKEPEIPRIEAMRVIFDDEYLTDDSATCQDIGIENEDCLDIHVQ</sequence>
<evidence type="ECO:0000313" key="3">
    <source>
        <dbReference type="Proteomes" id="UP000005237"/>
    </source>
</evidence>
<dbReference type="EnsemblMetazoa" id="CJA15808.1">
    <property type="protein sequence ID" value="CJA15808.1"/>
    <property type="gene ID" value="WBGene00135012"/>
</dbReference>
<keyword evidence="3" id="KW-1185">Reference proteome</keyword>
<dbReference type="Proteomes" id="UP000005237">
    <property type="component" value="Unassembled WGS sequence"/>
</dbReference>
<dbReference type="PROSITE" id="PS50053">
    <property type="entry name" value="UBIQUITIN_2"/>
    <property type="match status" value="1"/>
</dbReference>
<accession>A0A8R1DYY1</accession>
<name>A0A8R1DYY1_CAEJA</name>
<reference evidence="2" key="2">
    <citation type="submission" date="2022-06" db="UniProtKB">
        <authorList>
            <consortium name="EnsemblMetazoa"/>
        </authorList>
    </citation>
    <scope>IDENTIFICATION</scope>
    <source>
        <strain evidence="2">DF5081</strain>
    </source>
</reference>
<dbReference type="InterPro" id="IPR029071">
    <property type="entry name" value="Ubiquitin-like_domsf"/>
</dbReference>
<dbReference type="AlphaFoldDB" id="A0A8R1DYY1"/>
<dbReference type="InterPro" id="IPR000626">
    <property type="entry name" value="Ubiquitin-like_dom"/>
</dbReference>
<evidence type="ECO:0000313" key="2">
    <source>
        <dbReference type="EnsemblMetazoa" id="CJA15808.1"/>
    </source>
</evidence>
<dbReference type="Gene3D" id="3.10.20.90">
    <property type="entry name" value="Phosphatidylinositol 3-kinase Catalytic Subunit, Chain A, domain 1"/>
    <property type="match status" value="1"/>
</dbReference>
<proteinExistence type="predicted"/>
<organism evidence="2 3">
    <name type="scientific">Caenorhabditis japonica</name>
    <dbReference type="NCBI Taxonomy" id="281687"/>
    <lineage>
        <taxon>Eukaryota</taxon>
        <taxon>Metazoa</taxon>
        <taxon>Ecdysozoa</taxon>
        <taxon>Nematoda</taxon>
        <taxon>Chromadorea</taxon>
        <taxon>Rhabditida</taxon>
        <taxon>Rhabditina</taxon>
        <taxon>Rhabditomorpha</taxon>
        <taxon>Rhabditoidea</taxon>
        <taxon>Rhabditidae</taxon>
        <taxon>Peloderinae</taxon>
        <taxon>Caenorhabditis</taxon>
    </lineage>
</organism>
<dbReference type="SUPFAM" id="SSF54236">
    <property type="entry name" value="Ubiquitin-like"/>
    <property type="match status" value="2"/>
</dbReference>
<evidence type="ECO:0000259" key="1">
    <source>
        <dbReference type="PROSITE" id="PS50053"/>
    </source>
</evidence>
<dbReference type="Pfam" id="PF11976">
    <property type="entry name" value="Rad60-SLD"/>
    <property type="match status" value="1"/>
</dbReference>
<protein>
    <submittedName>
        <fullName evidence="2">Ubiquitin-like domain-containing protein</fullName>
    </submittedName>
</protein>
<feature type="domain" description="Ubiquitin-like" evidence="1">
    <location>
        <begin position="110"/>
        <end position="188"/>
    </location>
</feature>
<dbReference type="InterPro" id="IPR022617">
    <property type="entry name" value="Rad60/SUMO-like_dom"/>
</dbReference>
<reference evidence="3" key="1">
    <citation type="submission" date="2010-08" db="EMBL/GenBank/DDBJ databases">
        <authorList>
            <consortium name="Caenorhabditis japonica Sequencing Consortium"/>
            <person name="Wilson R.K."/>
        </authorList>
    </citation>
    <scope>NUCLEOTIDE SEQUENCE [LARGE SCALE GENOMIC DNA]</scope>
    <source>
        <strain evidence="3">DF5081</strain>
    </source>
</reference>